<dbReference type="SUPFAM" id="SSF54106">
    <property type="entry name" value="LysM domain"/>
    <property type="match status" value="1"/>
</dbReference>
<accession>A0AA46SE16</accession>
<evidence type="ECO:0000259" key="2">
    <source>
        <dbReference type="PROSITE" id="PS51782"/>
    </source>
</evidence>
<feature type="domain" description="LysM" evidence="2">
    <location>
        <begin position="375"/>
        <end position="419"/>
    </location>
</feature>
<dbReference type="NCBIfam" id="TIGR02907">
    <property type="entry name" value="spore_VI_D"/>
    <property type="match status" value="1"/>
</dbReference>
<evidence type="ECO:0000313" key="3">
    <source>
        <dbReference type="EMBL" id="UYG94386.1"/>
    </source>
</evidence>
<dbReference type="Gene3D" id="3.10.350.10">
    <property type="entry name" value="LysM domain"/>
    <property type="match status" value="1"/>
</dbReference>
<dbReference type="AlphaFoldDB" id="A0AA46SE16"/>
<dbReference type="CDD" id="cd00118">
    <property type="entry name" value="LysM"/>
    <property type="match status" value="1"/>
</dbReference>
<dbReference type="InterPro" id="IPR048862">
    <property type="entry name" value="SPOCS_spoVID_N"/>
</dbReference>
<evidence type="ECO:0000256" key="1">
    <source>
        <dbReference type="SAM" id="MobiDB-lite"/>
    </source>
</evidence>
<dbReference type="InterPro" id="IPR018392">
    <property type="entry name" value="LysM"/>
</dbReference>
<feature type="region of interest" description="Disordered" evidence="1">
    <location>
        <begin position="169"/>
        <end position="354"/>
    </location>
</feature>
<dbReference type="Pfam" id="PF01476">
    <property type="entry name" value="LysM"/>
    <property type="match status" value="1"/>
</dbReference>
<proteinExistence type="predicted"/>
<feature type="compositionally biased region" description="Polar residues" evidence="1">
    <location>
        <begin position="270"/>
        <end position="291"/>
    </location>
</feature>
<protein>
    <submittedName>
        <fullName evidence="3">Stage VI sporulation protein D</fullName>
    </submittedName>
</protein>
<reference evidence="3" key="1">
    <citation type="submission" date="2022-10" db="EMBL/GenBank/DDBJ databases">
        <title>Mechanism of multi-heavy metal repair in Cytobacillus Firmus M7.</title>
        <authorList>
            <person name="Li X."/>
            <person name="Yu C."/>
        </authorList>
    </citation>
    <scope>NUCLEOTIDE SEQUENCE</scope>
    <source>
        <strain evidence="3">M7</strain>
    </source>
</reference>
<feature type="compositionally biased region" description="Polar residues" evidence="1">
    <location>
        <begin position="299"/>
        <end position="316"/>
    </location>
</feature>
<gene>
    <name evidence="3" type="primary">spoVID</name>
    <name evidence="3" type="ORF">OD459_19680</name>
</gene>
<dbReference type="PROSITE" id="PS51782">
    <property type="entry name" value="LYSM"/>
    <property type="match status" value="1"/>
</dbReference>
<dbReference type="Pfam" id="PF20918">
    <property type="entry name" value="SPOCS_spoVID-N"/>
    <property type="match status" value="1"/>
</dbReference>
<organism evidence="3 4">
    <name type="scientific">Cytobacillus firmus</name>
    <name type="common">Bacillus firmus</name>
    <dbReference type="NCBI Taxonomy" id="1399"/>
    <lineage>
        <taxon>Bacteria</taxon>
        <taxon>Bacillati</taxon>
        <taxon>Bacillota</taxon>
        <taxon>Bacilli</taxon>
        <taxon>Bacillales</taxon>
        <taxon>Bacillaceae</taxon>
        <taxon>Cytobacillus</taxon>
    </lineage>
</organism>
<dbReference type="SMART" id="SM00257">
    <property type="entry name" value="LysM"/>
    <property type="match status" value="1"/>
</dbReference>
<dbReference type="Proteomes" id="UP001163104">
    <property type="component" value="Chromosome"/>
</dbReference>
<name>A0AA46SE16_CYTFI</name>
<feature type="compositionally biased region" description="Acidic residues" evidence="1">
    <location>
        <begin position="220"/>
        <end position="235"/>
    </location>
</feature>
<feature type="compositionally biased region" description="Acidic residues" evidence="1">
    <location>
        <begin position="179"/>
        <end position="189"/>
    </location>
</feature>
<evidence type="ECO:0000313" key="4">
    <source>
        <dbReference type="Proteomes" id="UP001163104"/>
    </source>
</evidence>
<dbReference type="RefSeq" id="WP_048011010.1">
    <property type="nucleotide sequence ID" value="NZ_CP085255.1"/>
</dbReference>
<dbReference type="InterPro" id="IPR036779">
    <property type="entry name" value="LysM_dom_sf"/>
</dbReference>
<dbReference type="EMBL" id="CP107027">
    <property type="protein sequence ID" value="UYG94386.1"/>
    <property type="molecule type" value="Genomic_DNA"/>
</dbReference>
<sequence>MSQGNPSCLRFSLEESVWFQKGQEVSDLISISLDPNITIQESDQYVTIQGALELAGEYRRSDEEASEEEQEDFAVTKFVQTIEERGEGICEFKHYFPVDITIPNNRIQSIYDIDVAVESFDYVLPERSCMKLTANLTITGLYGDQQHVPVQVWEEEIEPETEIEPEIEELEPLYRSPEAVEETEEEEPILQEWPSYQQEEQEQEEEREERASAEQVFAGAEEDIREEEQLEEQPETAEVYIPFEAEARKQPETEEQEVIKPAVPAALEVTQDQPQEEQTQKTAPEISFSSQRSEEETPPTAQEIYQMTEASESDSPSFEKKPVQAAAQQTPEETEESSSSSEQEAKKKKISKKKSMSLTEFFARKEESEEHVKLKVCIVQNGDTIDAIAERYDIPAQQLLRVNHLEINQDIYEGQVLYIPVAVAH</sequence>
<dbReference type="InterPro" id="IPR014256">
    <property type="entry name" value="Spore_VI_D"/>
</dbReference>